<feature type="domain" description="Fibronectin type-II" evidence="7">
    <location>
        <begin position="26"/>
        <end position="75"/>
    </location>
</feature>
<dbReference type="GO" id="GO:0008201">
    <property type="term" value="F:heparin binding"/>
    <property type="evidence" value="ECO:0007669"/>
    <property type="project" value="TreeGrafter"/>
</dbReference>
<feature type="domain" description="Fibronectin type-II" evidence="7">
    <location>
        <begin position="74"/>
        <end position="119"/>
    </location>
</feature>
<dbReference type="SMART" id="SM00059">
    <property type="entry name" value="FN2"/>
    <property type="match status" value="2"/>
</dbReference>
<keyword evidence="3" id="KW-0964">Secreted</keyword>
<evidence type="ECO:0000313" key="8">
    <source>
        <dbReference type="EMBL" id="CAL4096359.1"/>
    </source>
</evidence>
<dbReference type="PANTHER" id="PTHR22918:SF1">
    <property type="entry name" value="FIBRONECTIN TYPE-II DOMAIN-CONTAINING PROTEIN"/>
    <property type="match status" value="1"/>
</dbReference>
<protein>
    <recommendedName>
        <fullName evidence="7">Fibronectin type-II domain-containing protein</fullName>
    </recommendedName>
</protein>
<gene>
    <name evidence="8" type="ORF">MNOR_LOCUS15733</name>
</gene>
<evidence type="ECO:0000256" key="2">
    <source>
        <dbReference type="ARBA" id="ARBA00010011"/>
    </source>
</evidence>
<dbReference type="GO" id="GO:0005576">
    <property type="term" value="C:extracellular region"/>
    <property type="evidence" value="ECO:0007669"/>
    <property type="project" value="UniProtKB-SubCell"/>
</dbReference>
<reference evidence="8 9" key="1">
    <citation type="submission" date="2024-05" db="EMBL/GenBank/DDBJ databases">
        <authorList>
            <person name="Wallberg A."/>
        </authorList>
    </citation>
    <scope>NUCLEOTIDE SEQUENCE [LARGE SCALE GENOMIC DNA]</scope>
</reference>
<feature type="non-terminal residue" evidence="8">
    <location>
        <position position="217"/>
    </location>
</feature>
<keyword evidence="9" id="KW-1185">Reference proteome</keyword>
<dbReference type="InterPro" id="IPR051666">
    <property type="entry name" value="SP_Capacitation_Regulator"/>
</dbReference>
<comment type="caution">
    <text evidence="8">The sequence shown here is derived from an EMBL/GenBank/DDBJ whole genome shotgun (WGS) entry which is preliminary data.</text>
</comment>
<evidence type="ECO:0000313" key="9">
    <source>
        <dbReference type="Proteomes" id="UP001497623"/>
    </source>
</evidence>
<keyword evidence="5" id="KW-1015">Disulfide bond</keyword>
<organism evidence="8 9">
    <name type="scientific">Meganyctiphanes norvegica</name>
    <name type="common">Northern krill</name>
    <name type="synonym">Thysanopoda norvegica</name>
    <dbReference type="NCBI Taxonomy" id="48144"/>
    <lineage>
        <taxon>Eukaryota</taxon>
        <taxon>Metazoa</taxon>
        <taxon>Ecdysozoa</taxon>
        <taxon>Arthropoda</taxon>
        <taxon>Crustacea</taxon>
        <taxon>Multicrustacea</taxon>
        <taxon>Malacostraca</taxon>
        <taxon>Eumalacostraca</taxon>
        <taxon>Eucarida</taxon>
        <taxon>Euphausiacea</taxon>
        <taxon>Euphausiidae</taxon>
        <taxon>Meganyctiphanes</taxon>
    </lineage>
</organism>
<dbReference type="Gene3D" id="2.10.10.10">
    <property type="entry name" value="Fibronectin, type II, collagen-binding"/>
    <property type="match status" value="3"/>
</dbReference>
<dbReference type="GO" id="GO:0009986">
    <property type="term" value="C:cell surface"/>
    <property type="evidence" value="ECO:0007669"/>
    <property type="project" value="TreeGrafter"/>
</dbReference>
<dbReference type="InterPro" id="IPR036943">
    <property type="entry name" value="FN_type2_sf"/>
</dbReference>
<name>A0AAV2QV01_MEGNR</name>
<dbReference type="PROSITE" id="PS51092">
    <property type="entry name" value="FN2_2"/>
    <property type="match status" value="3"/>
</dbReference>
<dbReference type="EMBL" id="CAXKWB010009979">
    <property type="protein sequence ID" value="CAL4096359.1"/>
    <property type="molecule type" value="Genomic_DNA"/>
</dbReference>
<dbReference type="AlphaFoldDB" id="A0AAV2QV01"/>
<evidence type="ECO:0000256" key="1">
    <source>
        <dbReference type="ARBA" id="ARBA00004613"/>
    </source>
</evidence>
<evidence type="ECO:0000256" key="4">
    <source>
        <dbReference type="ARBA" id="ARBA00022737"/>
    </source>
</evidence>
<comment type="subcellular location">
    <subcellularLocation>
        <location evidence="1">Secreted</location>
    </subcellularLocation>
</comment>
<dbReference type="InterPro" id="IPR013806">
    <property type="entry name" value="Kringle-like"/>
</dbReference>
<comment type="caution">
    <text evidence="6">Lacks conserved residue(s) required for the propagation of feature annotation.</text>
</comment>
<dbReference type="PANTHER" id="PTHR22918">
    <property type="entry name" value="SEMINAL PLASMA PROTEIN"/>
    <property type="match status" value="1"/>
</dbReference>
<dbReference type="SUPFAM" id="SSF57440">
    <property type="entry name" value="Kringle-like"/>
    <property type="match status" value="3"/>
</dbReference>
<keyword evidence="4" id="KW-0677">Repeat</keyword>
<dbReference type="Pfam" id="PF00040">
    <property type="entry name" value="fn2"/>
    <property type="match status" value="3"/>
</dbReference>
<evidence type="ECO:0000256" key="5">
    <source>
        <dbReference type="ARBA" id="ARBA00023157"/>
    </source>
</evidence>
<evidence type="ECO:0000259" key="7">
    <source>
        <dbReference type="PROSITE" id="PS51092"/>
    </source>
</evidence>
<feature type="domain" description="Fibronectin type-II" evidence="7">
    <location>
        <begin position="125"/>
        <end position="174"/>
    </location>
</feature>
<evidence type="ECO:0000256" key="3">
    <source>
        <dbReference type="ARBA" id="ARBA00022525"/>
    </source>
</evidence>
<evidence type="ECO:0000256" key="6">
    <source>
        <dbReference type="PROSITE-ProRule" id="PRU00479"/>
    </source>
</evidence>
<dbReference type="GO" id="GO:0048240">
    <property type="term" value="P:sperm capacitation"/>
    <property type="evidence" value="ECO:0007669"/>
    <property type="project" value="TreeGrafter"/>
</dbReference>
<comment type="similarity">
    <text evidence="2">Belongs to the seminal plasma protein family.</text>
</comment>
<sequence length="217" mass="25296">MSLRNPNGLRFFNAVFLISQDLRSSKQERGCVFPFRYNDLVFNSCTTLDANEPWCSTETDSRDNHVDNKWKYCQDSKPCLFPFIYNGDIYKSCRDAGWCSTKTDENNKHVAKYWKLCVKDLRSSKQERGCVFPFRYNDLVFNSCTTLDANDPWCSTETDSRDNHVEDKWKYCQDSKPCLVPFSNVAGVIYNSCRELGWCSTKTDGNHKHAPNYWKVC</sequence>
<accession>A0AAV2QV01</accession>
<proteinExistence type="inferred from homology"/>
<dbReference type="Proteomes" id="UP001497623">
    <property type="component" value="Unassembled WGS sequence"/>
</dbReference>
<dbReference type="InterPro" id="IPR000562">
    <property type="entry name" value="FN_type2_dom"/>
</dbReference>